<evidence type="ECO:0000256" key="2">
    <source>
        <dbReference type="ARBA" id="ARBA00006499"/>
    </source>
</evidence>
<feature type="domain" description="Phospholipase/carboxylesterase/thioesterase" evidence="11">
    <location>
        <begin position="3"/>
        <end position="202"/>
    </location>
</feature>
<evidence type="ECO:0000256" key="4">
    <source>
        <dbReference type="ARBA" id="ARBA00022490"/>
    </source>
</evidence>
<protein>
    <recommendedName>
        <fullName evidence="3">palmitoyl-protein hydrolase</fullName>
        <ecNumber evidence="3">3.1.2.22</ecNumber>
    </recommendedName>
    <alternativeName>
        <fullName evidence="8">Palmitoyl-protein hydrolase</fullName>
    </alternativeName>
</protein>
<organism evidence="12 13">
    <name type="scientific">Vespula squamosa</name>
    <name type="common">Southern yellow jacket</name>
    <name type="synonym">Wasp</name>
    <dbReference type="NCBI Taxonomy" id="30214"/>
    <lineage>
        <taxon>Eukaryota</taxon>
        <taxon>Metazoa</taxon>
        <taxon>Ecdysozoa</taxon>
        <taxon>Arthropoda</taxon>
        <taxon>Hexapoda</taxon>
        <taxon>Insecta</taxon>
        <taxon>Pterygota</taxon>
        <taxon>Neoptera</taxon>
        <taxon>Endopterygota</taxon>
        <taxon>Hymenoptera</taxon>
        <taxon>Apocrita</taxon>
        <taxon>Aculeata</taxon>
        <taxon>Vespoidea</taxon>
        <taxon>Vespidae</taxon>
        <taxon>Vespinae</taxon>
        <taxon>Vespula</taxon>
    </lineage>
</organism>
<dbReference type="Proteomes" id="UP001607302">
    <property type="component" value="Unassembled WGS sequence"/>
</dbReference>
<evidence type="ECO:0000256" key="1">
    <source>
        <dbReference type="ARBA" id="ARBA00004496"/>
    </source>
</evidence>
<keyword evidence="6" id="KW-0276">Fatty acid metabolism</keyword>
<dbReference type="GO" id="GO:0006631">
    <property type="term" value="P:fatty acid metabolic process"/>
    <property type="evidence" value="ECO:0007669"/>
    <property type="project" value="UniProtKB-KW"/>
</dbReference>
<keyword evidence="4" id="KW-0963">Cytoplasm</keyword>
<keyword evidence="7" id="KW-0443">Lipid metabolism</keyword>
<dbReference type="PANTHER" id="PTHR10655">
    <property type="entry name" value="LYSOPHOSPHOLIPASE-RELATED"/>
    <property type="match status" value="1"/>
</dbReference>
<name>A0ABD2A594_VESSQ</name>
<dbReference type="SUPFAM" id="SSF53474">
    <property type="entry name" value="alpha/beta-Hydrolases"/>
    <property type="match status" value="1"/>
</dbReference>
<dbReference type="EC" id="3.1.2.22" evidence="3"/>
<dbReference type="PANTHER" id="PTHR10655:SF68">
    <property type="entry name" value="PALMITOYL-PROTEIN HYDROLASE"/>
    <property type="match status" value="1"/>
</dbReference>
<comment type="subcellular location">
    <subcellularLocation>
        <location evidence="1">Cytoplasm</location>
    </subcellularLocation>
</comment>
<evidence type="ECO:0000256" key="7">
    <source>
        <dbReference type="ARBA" id="ARBA00023098"/>
    </source>
</evidence>
<evidence type="ECO:0000313" key="12">
    <source>
        <dbReference type="EMBL" id="KAL2715794.1"/>
    </source>
</evidence>
<gene>
    <name evidence="12" type="ORF">V1478_015492</name>
</gene>
<evidence type="ECO:0000313" key="13">
    <source>
        <dbReference type="Proteomes" id="UP001607302"/>
    </source>
</evidence>
<dbReference type="EMBL" id="JAUDFV010000155">
    <property type="protein sequence ID" value="KAL2715794.1"/>
    <property type="molecule type" value="Genomic_DNA"/>
</dbReference>
<accession>A0ABD2A594</accession>
<dbReference type="Gene3D" id="3.40.50.1820">
    <property type="entry name" value="alpha/beta hydrolase"/>
    <property type="match status" value="1"/>
</dbReference>
<evidence type="ECO:0000259" key="11">
    <source>
        <dbReference type="Pfam" id="PF02230"/>
    </source>
</evidence>
<keyword evidence="13" id="KW-1185">Reference proteome</keyword>
<dbReference type="GO" id="GO:0008474">
    <property type="term" value="F:palmitoyl-(protein) hydrolase activity"/>
    <property type="evidence" value="ECO:0007669"/>
    <property type="project" value="UniProtKB-EC"/>
</dbReference>
<evidence type="ECO:0000256" key="10">
    <source>
        <dbReference type="ARBA" id="ARBA00048656"/>
    </source>
</evidence>
<reference evidence="12 13" key="1">
    <citation type="journal article" date="2024" name="Ann. Entomol. Soc. Am.">
        <title>Genomic analyses of the southern and eastern yellowjacket wasps (Hymenoptera: Vespidae) reveal evolutionary signatures of social life.</title>
        <authorList>
            <person name="Catto M.A."/>
            <person name="Caine P.B."/>
            <person name="Orr S.E."/>
            <person name="Hunt B.G."/>
            <person name="Goodisman M.A.D."/>
        </authorList>
    </citation>
    <scope>NUCLEOTIDE SEQUENCE [LARGE SCALE GENOMIC DNA]</scope>
    <source>
        <strain evidence="12">233</strain>
        <tissue evidence="12">Head and thorax</tissue>
    </source>
</reference>
<dbReference type="GO" id="GO:0005737">
    <property type="term" value="C:cytoplasm"/>
    <property type="evidence" value="ECO:0007669"/>
    <property type="project" value="UniProtKB-SubCell"/>
</dbReference>
<dbReference type="InterPro" id="IPR003140">
    <property type="entry name" value="PLipase/COase/thioEstase"/>
</dbReference>
<evidence type="ECO:0000256" key="8">
    <source>
        <dbReference type="ARBA" id="ARBA00031195"/>
    </source>
</evidence>
<dbReference type="InterPro" id="IPR050565">
    <property type="entry name" value="LYPA1-2/EST-like"/>
</dbReference>
<evidence type="ECO:0000256" key="3">
    <source>
        <dbReference type="ARBA" id="ARBA00012423"/>
    </source>
</evidence>
<dbReference type="Pfam" id="PF02230">
    <property type="entry name" value="Abhydrolase_2"/>
    <property type="match status" value="1"/>
</dbReference>
<comment type="similarity">
    <text evidence="2">Belongs to the AB hydrolase superfamily. AB hydrolase 2 family.</text>
</comment>
<comment type="catalytic activity">
    <reaction evidence="10">
        <text>1-hexadecanoyl-sn-glycero-3-phosphocholine + H2O = sn-glycerol 3-phosphocholine + hexadecanoate + H(+)</text>
        <dbReference type="Rhea" id="RHEA:40435"/>
        <dbReference type="ChEBI" id="CHEBI:7896"/>
        <dbReference type="ChEBI" id="CHEBI:15377"/>
        <dbReference type="ChEBI" id="CHEBI:15378"/>
        <dbReference type="ChEBI" id="CHEBI:16870"/>
        <dbReference type="ChEBI" id="CHEBI:72998"/>
    </reaction>
    <physiologicalReaction direction="left-to-right" evidence="10">
        <dbReference type="Rhea" id="RHEA:40436"/>
    </physiologicalReaction>
</comment>
<proteinExistence type="inferred from homology"/>
<evidence type="ECO:0000256" key="6">
    <source>
        <dbReference type="ARBA" id="ARBA00022832"/>
    </source>
</evidence>
<dbReference type="InterPro" id="IPR029058">
    <property type="entry name" value="AB_hydrolase_fold"/>
</dbReference>
<keyword evidence="5" id="KW-0378">Hydrolase</keyword>
<evidence type="ECO:0000256" key="9">
    <source>
        <dbReference type="ARBA" id="ARBA00047337"/>
    </source>
</evidence>
<evidence type="ECO:0000256" key="5">
    <source>
        <dbReference type="ARBA" id="ARBA00022801"/>
    </source>
</evidence>
<comment type="catalytic activity">
    <reaction evidence="9">
        <text>S-hexadecanoyl-L-cysteinyl-[protein] + H2O = L-cysteinyl-[protein] + hexadecanoate + H(+)</text>
        <dbReference type="Rhea" id="RHEA:19233"/>
        <dbReference type="Rhea" id="RHEA-COMP:10131"/>
        <dbReference type="Rhea" id="RHEA-COMP:11032"/>
        <dbReference type="ChEBI" id="CHEBI:7896"/>
        <dbReference type="ChEBI" id="CHEBI:15377"/>
        <dbReference type="ChEBI" id="CHEBI:15378"/>
        <dbReference type="ChEBI" id="CHEBI:29950"/>
        <dbReference type="ChEBI" id="CHEBI:74151"/>
        <dbReference type="EC" id="3.1.2.22"/>
    </reaction>
</comment>
<sequence length="250" mass="27840">MSSPVIISAATRHTATLIFFHGLGDTGNGWASPIAAVRPSHVKVICPTAPTMPVTLNAGFRMPSWFDLRSLDPAGPEDEEGIHKAADYVRSLIAQEVAAGISTKNIVLGGFSQGGALAMYSALTYPEPLAGIIALSSWLPLHQKFPAEALGNKNTPLLQCHGDCDPIVPYKWGQMTASLLKQFMSQTEFKTYRGMMHTSSEEVSSKNNFYYNKIPYLFFRFRTYYKYVMLLLFFQEMRDVKKFLNTVLKP</sequence>
<dbReference type="FunFam" id="3.40.50.1820:FF:000010">
    <property type="entry name" value="Acyl-protein thioesterase 2"/>
    <property type="match status" value="1"/>
</dbReference>
<dbReference type="AlphaFoldDB" id="A0ABD2A594"/>
<comment type="caution">
    <text evidence="12">The sequence shown here is derived from an EMBL/GenBank/DDBJ whole genome shotgun (WGS) entry which is preliminary data.</text>
</comment>